<reference evidence="4 5" key="1">
    <citation type="submission" date="2016-06" db="EMBL/GenBank/DDBJ databases">
        <authorList>
            <person name="Kjaerup R.B."/>
            <person name="Dalgaard T.S."/>
            <person name="Juul-Madsen H.R."/>
        </authorList>
    </citation>
    <scope>NUCLEOTIDE SEQUENCE [LARGE SCALE GENOMIC DNA]</scope>
    <source>
        <strain evidence="4 5">373-A1</strain>
    </source>
</reference>
<dbReference type="EMBL" id="MAPZ01000011">
    <property type="protein sequence ID" value="OBY11633.1"/>
    <property type="molecule type" value="Genomic_DNA"/>
</dbReference>
<dbReference type="AlphaFoldDB" id="A0A1B8RS11"/>
<dbReference type="InterPro" id="IPR009825">
    <property type="entry name" value="ECF_substrate-spec-like"/>
</dbReference>
<dbReference type="GeneID" id="42774989"/>
<feature type="transmembrane region" description="Helical" evidence="3">
    <location>
        <begin position="158"/>
        <end position="178"/>
    </location>
</feature>
<dbReference type="OrthoDB" id="411368at2"/>
<evidence type="ECO:0000256" key="1">
    <source>
        <dbReference type="ARBA" id="ARBA00022692"/>
    </source>
</evidence>
<dbReference type="Gene3D" id="1.10.1760.20">
    <property type="match status" value="1"/>
</dbReference>
<evidence type="ECO:0000256" key="3">
    <source>
        <dbReference type="SAM" id="Phobius"/>
    </source>
</evidence>
<gene>
    <name evidence="4" type="ORF">CP373A1_04380</name>
</gene>
<dbReference type="PANTHER" id="PTHR37815">
    <property type="entry name" value="UPF0397 PROTEIN BC_2624-RELATED"/>
    <property type="match status" value="1"/>
</dbReference>
<evidence type="ECO:0000256" key="2">
    <source>
        <dbReference type="ARBA" id="ARBA00022989"/>
    </source>
</evidence>
<accession>A0A1B8RS11</accession>
<evidence type="ECO:0000313" key="4">
    <source>
        <dbReference type="EMBL" id="OBY11633.1"/>
    </source>
</evidence>
<comment type="caution">
    <text evidence="4">The sequence shown here is derived from an EMBL/GenBank/DDBJ whole genome shotgun (WGS) entry which is preliminary data.</text>
</comment>
<dbReference type="eggNOG" id="COG4720">
    <property type="taxonomic scope" value="Bacteria"/>
</dbReference>
<keyword evidence="5" id="KW-1185">Reference proteome</keyword>
<proteinExistence type="predicted"/>
<dbReference type="Pfam" id="PF07155">
    <property type="entry name" value="ECF-ribofla_trS"/>
    <property type="match status" value="1"/>
</dbReference>
<feature type="transmembrane region" description="Helical" evidence="3">
    <location>
        <begin position="12"/>
        <end position="30"/>
    </location>
</feature>
<sequence length="184" mass="19847">MYNINSKTRDLILTALMIAFVFIATMIIKIPTVGGYVHLGDCMVFLSVVVLGKKRGAFSSAIGMALVDITSGYYVWAPFTFVIKWGMAYIAGAILEKLDNGEEHKVIKKDEVIAFSIGGIFMVIAYFLAGTIIAAFLTGNVGLIQGLVLAAKDIGTNIVQVSVGIVLAMPLSLILIPIKKRIFN</sequence>
<evidence type="ECO:0000313" key="5">
    <source>
        <dbReference type="Proteomes" id="UP000092714"/>
    </source>
</evidence>
<protein>
    <submittedName>
        <fullName evidence="4">BioY family transporter</fullName>
    </submittedName>
</protein>
<keyword evidence="3" id="KW-0472">Membrane</keyword>
<feature type="transmembrane region" description="Helical" evidence="3">
    <location>
        <begin position="82"/>
        <end position="100"/>
    </location>
</feature>
<name>A0A1B8RS11_9CLOT</name>
<organism evidence="4 5">
    <name type="scientific">Clostridium paraputrificum</name>
    <dbReference type="NCBI Taxonomy" id="29363"/>
    <lineage>
        <taxon>Bacteria</taxon>
        <taxon>Bacillati</taxon>
        <taxon>Bacillota</taxon>
        <taxon>Clostridia</taxon>
        <taxon>Eubacteriales</taxon>
        <taxon>Clostridiaceae</taxon>
        <taxon>Clostridium</taxon>
    </lineage>
</organism>
<keyword evidence="1 3" id="KW-0812">Transmembrane</keyword>
<feature type="transmembrane region" description="Helical" evidence="3">
    <location>
        <begin position="112"/>
        <end position="138"/>
    </location>
</feature>
<dbReference type="GO" id="GO:0016020">
    <property type="term" value="C:membrane"/>
    <property type="evidence" value="ECO:0007669"/>
    <property type="project" value="InterPro"/>
</dbReference>
<dbReference type="RefSeq" id="WP_027097155.1">
    <property type="nucleotide sequence ID" value="NZ_CAXSZC010000004.1"/>
</dbReference>
<dbReference type="PANTHER" id="PTHR37815:SF3">
    <property type="entry name" value="UPF0397 PROTEIN SPR0429"/>
    <property type="match status" value="1"/>
</dbReference>
<keyword evidence="2 3" id="KW-1133">Transmembrane helix</keyword>
<dbReference type="Proteomes" id="UP000092714">
    <property type="component" value="Unassembled WGS sequence"/>
</dbReference>